<feature type="compositionally biased region" description="Acidic residues" evidence="1">
    <location>
        <begin position="243"/>
        <end position="258"/>
    </location>
</feature>
<dbReference type="Proteomes" id="UP001321760">
    <property type="component" value="Unassembled WGS sequence"/>
</dbReference>
<proteinExistence type="predicted"/>
<protein>
    <recommendedName>
        <fullName evidence="4">Histone chaperone domain-containing protein</fullName>
    </recommendedName>
</protein>
<reference evidence="2" key="1">
    <citation type="journal article" date="2023" name="Mol. Phylogenet. Evol.">
        <title>Genome-scale phylogeny and comparative genomics of the fungal order Sordariales.</title>
        <authorList>
            <person name="Hensen N."/>
            <person name="Bonometti L."/>
            <person name="Westerberg I."/>
            <person name="Brannstrom I.O."/>
            <person name="Guillou S."/>
            <person name="Cros-Aarteil S."/>
            <person name="Calhoun S."/>
            <person name="Haridas S."/>
            <person name="Kuo A."/>
            <person name="Mondo S."/>
            <person name="Pangilinan J."/>
            <person name="Riley R."/>
            <person name="LaButti K."/>
            <person name="Andreopoulos B."/>
            <person name="Lipzen A."/>
            <person name="Chen C."/>
            <person name="Yan M."/>
            <person name="Daum C."/>
            <person name="Ng V."/>
            <person name="Clum A."/>
            <person name="Steindorff A."/>
            <person name="Ohm R.A."/>
            <person name="Martin F."/>
            <person name="Silar P."/>
            <person name="Natvig D.O."/>
            <person name="Lalanne C."/>
            <person name="Gautier V."/>
            <person name="Ament-Velasquez S.L."/>
            <person name="Kruys A."/>
            <person name="Hutchinson M.I."/>
            <person name="Powell A.J."/>
            <person name="Barry K."/>
            <person name="Miller A.N."/>
            <person name="Grigoriev I.V."/>
            <person name="Debuchy R."/>
            <person name="Gladieux P."/>
            <person name="Hiltunen Thoren M."/>
            <person name="Johannesson H."/>
        </authorList>
    </citation>
    <scope>NUCLEOTIDE SEQUENCE</scope>
    <source>
        <strain evidence="2">PSN243</strain>
    </source>
</reference>
<accession>A0AAV9GGA1</accession>
<feature type="compositionally biased region" description="Basic and acidic residues" evidence="1">
    <location>
        <begin position="63"/>
        <end position="80"/>
    </location>
</feature>
<dbReference type="EMBL" id="MU865952">
    <property type="protein sequence ID" value="KAK4447149.1"/>
    <property type="molecule type" value="Genomic_DNA"/>
</dbReference>
<gene>
    <name evidence="2" type="ORF">QBC34DRAFT_410532</name>
</gene>
<evidence type="ECO:0000313" key="2">
    <source>
        <dbReference type="EMBL" id="KAK4447149.1"/>
    </source>
</evidence>
<feature type="compositionally biased region" description="Acidic residues" evidence="1">
    <location>
        <begin position="265"/>
        <end position="275"/>
    </location>
</feature>
<name>A0AAV9GGA1_9PEZI</name>
<sequence>MPTFRSDQFTKEETDMYVDNLAEDNLDGGNPFKQPANQTIADPDEAAMAAVLSRSLNEDEDDKPTKSEHQPTIDKAKEKSVPGTEETPSTVSDEPRFSGLFNTSEPTAQDLPAEETTHSQNRKHSRSSPSEATALTSDTSSEVDDSDPEVRRLIKRARKDSRSLIIQPGDDEKEEEMKMRANVDLIGTAIDEEDIQPKNSQNAEENVDFVAGDEASRPTEATPIPLMDKLGEQEEHEAIPLDPGDEEDIEPKEGDDYDVGNYEKFEDDDEVESEVEGAHGLGGEV</sequence>
<evidence type="ECO:0000313" key="3">
    <source>
        <dbReference type="Proteomes" id="UP001321760"/>
    </source>
</evidence>
<comment type="caution">
    <text evidence="2">The sequence shown here is derived from an EMBL/GenBank/DDBJ whole genome shotgun (WGS) entry which is preliminary data.</text>
</comment>
<feature type="region of interest" description="Disordered" evidence="1">
    <location>
        <begin position="239"/>
        <end position="285"/>
    </location>
</feature>
<reference evidence="2" key="2">
    <citation type="submission" date="2023-05" db="EMBL/GenBank/DDBJ databases">
        <authorList>
            <consortium name="Lawrence Berkeley National Laboratory"/>
            <person name="Steindorff A."/>
            <person name="Hensen N."/>
            <person name="Bonometti L."/>
            <person name="Westerberg I."/>
            <person name="Brannstrom I.O."/>
            <person name="Guillou S."/>
            <person name="Cros-Aarteil S."/>
            <person name="Calhoun S."/>
            <person name="Haridas S."/>
            <person name="Kuo A."/>
            <person name="Mondo S."/>
            <person name="Pangilinan J."/>
            <person name="Riley R."/>
            <person name="Labutti K."/>
            <person name="Andreopoulos B."/>
            <person name="Lipzen A."/>
            <person name="Chen C."/>
            <person name="Yanf M."/>
            <person name="Daum C."/>
            <person name="Ng V."/>
            <person name="Clum A."/>
            <person name="Ohm R."/>
            <person name="Martin F."/>
            <person name="Silar P."/>
            <person name="Natvig D."/>
            <person name="Lalanne C."/>
            <person name="Gautier V."/>
            <person name="Ament-Velasquez S.L."/>
            <person name="Kruys A."/>
            <person name="Hutchinson M.I."/>
            <person name="Powell A.J."/>
            <person name="Barry K."/>
            <person name="Miller A.N."/>
            <person name="Grigoriev I.V."/>
            <person name="Debuchy R."/>
            <person name="Gladieux P."/>
            <person name="Thoren M.H."/>
            <person name="Johannesson H."/>
        </authorList>
    </citation>
    <scope>NUCLEOTIDE SEQUENCE</scope>
    <source>
        <strain evidence="2">PSN243</strain>
    </source>
</reference>
<dbReference type="AlphaFoldDB" id="A0AAV9GGA1"/>
<keyword evidence="3" id="KW-1185">Reference proteome</keyword>
<evidence type="ECO:0000256" key="1">
    <source>
        <dbReference type="SAM" id="MobiDB-lite"/>
    </source>
</evidence>
<evidence type="ECO:0008006" key="4">
    <source>
        <dbReference type="Google" id="ProtNLM"/>
    </source>
</evidence>
<feature type="region of interest" description="Disordered" evidence="1">
    <location>
        <begin position="22"/>
        <end position="176"/>
    </location>
</feature>
<organism evidence="2 3">
    <name type="scientific">Podospora aff. communis PSN243</name>
    <dbReference type="NCBI Taxonomy" id="3040156"/>
    <lineage>
        <taxon>Eukaryota</taxon>
        <taxon>Fungi</taxon>
        <taxon>Dikarya</taxon>
        <taxon>Ascomycota</taxon>
        <taxon>Pezizomycotina</taxon>
        <taxon>Sordariomycetes</taxon>
        <taxon>Sordariomycetidae</taxon>
        <taxon>Sordariales</taxon>
        <taxon>Podosporaceae</taxon>
        <taxon>Podospora</taxon>
    </lineage>
</organism>